<keyword evidence="6 7" id="KW-0472">Membrane</keyword>
<accession>A0AA38W9I2</accession>
<dbReference type="Proteomes" id="UP001172457">
    <property type="component" value="Chromosome 4"/>
</dbReference>
<name>A0AA38W9I2_9ASTR</name>
<evidence type="ECO:0000259" key="9">
    <source>
        <dbReference type="Pfam" id="PF14416"/>
    </source>
</evidence>
<feature type="domain" description="Trichome birefringence-like C-terminal" evidence="8">
    <location>
        <begin position="133"/>
        <end position="392"/>
    </location>
</feature>
<dbReference type="InterPro" id="IPR029962">
    <property type="entry name" value="TBL"/>
</dbReference>
<comment type="similarity">
    <text evidence="2">Belongs to the PC-esterase family. TBL subfamily.</text>
</comment>
<dbReference type="EMBL" id="JARYMX010000004">
    <property type="protein sequence ID" value="KAJ9552062.1"/>
    <property type="molecule type" value="Genomic_DNA"/>
</dbReference>
<dbReference type="InterPro" id="IPR026057">
    <property type="entry name" value="TBL_C"/>
</dbReference>
<keyword evidence="3 7" id="KW-0812">Transmembrane</keyword>
<evidence type="ECO:0000256" key="3">
    <source>
        <dbReference type="ARBA" id="ARBA00022692"/>
    </source>
</evidence>
<evidence type="ECO:0000313" key="10">
    <source>
        <dbReference type="EMBL" id="KAJ9552062.1"/>
    </source>
</evidence>
<comment type="subcellular location">
    <subcellularLocation>
        <location evidence="1">Membrane</location>
        <topology evidence="1">Single-pass membrane protein</topology>
    </subcellularLocation>
</comment>
<evidence type="ECO:0000256" key="6">
    <source>
        <dbReference type="ARBA" id="ARBA00023136"/>
    </source>
</evidence>
<gene>
    <name evidence="10" type="ORF">OSB04_016107</name>
</gene>
<evidence type="ECO:0000259" key="8">
    <source>
        <dbReference type="Pfam" id="PF13839"/>
    </source>
</evidence>
<evidence type="ECO:0000256" key="4">
    <source>
        <dbReference type="ARBA" id="ARBA00022968"/>
    </source>
</evidence>
<evidence type="ECO:0000313" key="11">
    <source>
        <dbReference type="Proteomes" id="UP001172457"/>
    </source>
</evidence>
<protein>
    <recommendedName>
        <fullName evidence="12">Trichome birefringence-like N-terminal domain-containing protein</fullName>
    </recommendedName>
</protein>
<dbReference type="Pfam" id="PF14416">
    <property type="entry name" value="PMR5N"/>
    <property type="match status" value="1"/>
</dbReference>
<comment type="caution">
    <text evidence="10">The sequence shown here is derived from an EMBL/GenBank/DDBJ whole genome shotgun (WGS) entry which is preliminary data.</text>
</comment>
<organism evidence="10 11">
    <name type="scientific">Centaurea solstitialis</name>
    <name type="common">yellow star-thistle</name>
    <dbReference type="NCBI Taxonomy" id="347529"/>
    <lineage>
        <taxon>Eukaryota</taxon>
        <taxon>Viridiplantae</taxon>
        <taxon>Streptophyta</taxon>
        <taxon>Embryophyta</taxon>
        <taxon>Tracheophyta</taxon>
        <taxon>Spermatophyta</taxon>
        <taxon>Magnoliopsida</taxon>
        <taxon>eudicotyledons</taxon>
        <taxon>Gunneridae</taxon>
        <taxon>Pentapetalae</taxon>
        <taxon>asterids</taxon>
        <taxon>campanulids</taxon>
        <taxon>Asterales</taxon>
        <taxon>Asteraceae</taxon>
        <taxon>Carduoideae</taxon>
        <taxon>Cardueae</taxon>
        <taxon>Centaureinae</taxon>
        <taxon>Centaurea</taxon>
    </lineage>
</organism>
<evidence type="ECO:0000256" key="5">
    <source>
        <dbReference type="ARBA" id="ARBA00022989"/>
    </source>
</evidence>
<keyword evidence="11" id="KW-1185">Reference proteome</keyword>
<evidence type="ECO:0000256" key="2">
    <source>
        <dbReference type="ARBA" id="ARBA00007727"/>
    </source>
</evidence>
<reference evidence="10" key="1">
    <citation type="submission" date="2023-03" db="EMBL/GenBank/DDBJ databases">
        <title>Chromosome-scale reference genome and RAD-based genetic map of yellow starthistle (Centaurea solstitialis) reveal putative structural variation and QTLs associated with invader traits.</title>
        <authorList>
            <person name="Reatini B."/>
            <person name="Cang F.A."/>
            <person name="Jiang Q."/>
            <person name="Mckibben M.T.W."/>
            <person name="Barker M.S."/>
            <person name="Rieseberg L.H."/>
            <person name="Dlugosch K.M."/>
        </authorList>
    </citation>
    <scope>NUCLEOTIDE SEQUENCE</scope>
    <source>
        <strain evidence="10">CAN-66</strain>
        <tissue evidence="10">Leaf</tissue>
    </source>
</reference>
<dbReference type="GO" id="GO:0005794">
    <property type="term" value="C:Golgi apparatus"/>
    <property type="evidence" value="ECO:0007669"/>
    <property type="project" value="TreeGrafter"/>
</dbReference>
<dbReference type="GO" id="GO:0016413">
    <property type="term" value="F:O-acetyltransferase activity"/>
    <property type="evidence" value="ECO:0007669"/>
    <property type="project" value="InterPro"/>
</dbReference>
<dbReference type="GO" id="GO:0016020">
    <property type="term" value="C:membrane"/>
    <property type="evidence" value="ECO:0007669"/>
    <property type="project" value="UniProtKB-SubCell"/>
</dbReference>
<feature type="domain" description="Trichome birefringence-like N-terminal" evidence="9">
    <location>
        <begin position="78"/>
        <end position="131"/>
    </location>
</feature>
<evidence type="ECO:0000256" key="1">
    <source>
        <dbReference type="ARBA" id="ARBA00004167"/>
    </source>
</evidence>
<dbReference type="PANTHER" id="PTHR32285">
    <property type="entry name" value="PROTEIN TRICHOME BIREFRINGENCE-LIKE 9-RELATED"/>
    <property type="match status" value="1"/>
</dbReference>
<sequence length="426" mass="48261">MPSNHHLKRPHQPLSPSSSSTSYFYIFVSIISLTALFLLSSHYITSNSPPLIRIESVKPIKQYVPLTDDDNGAAGSAACDYSEGKWFYDPTVRAPRYDQTCKEIYKGWNCVAGNRSGAMEIVKWRWQPNHCALPQFDPIRFLESHRDISIGSYYGPLSAGFVGDSLNRNMFVSLFCSLRRVAGEIKKWRPAGADRGFTFLKYNFTIAYHRTNLLARYGRWSANAKGGVLESLGYKEGYRVDIDVPEGTWAEAPSFHNILIYNTGHWWWAPSKFDPVKSPMLFHEKGQPLVPPLSPETGLDVVLRRMKKSQDQEHFYFFALNLLGHFEGGDWDQGGSCARLRPLSPKEVEQFFSVEKNGTNVEVRLVNEHLNEAIKGSAFRLLDVTRMSEFRAMLILLQLAERSMLIACTGAYLELPILGMTCSLHS</sequence>
<dbReference type="AlphaFoldDB" id="A0AA38W9I2"/>
<keyword evidence="4" id="KW-0735">Signal-anchor</keyword>
<proteinExistence type="inferred from homology"/>
<dbReference type="PANTHER" id="PTHR32285:SF12">
    <property type="entry name" value="PROTEIN TRICHOME BIREFRINGENCE-LIKE 13"/>
    <property type="match status" value="1"/>
</dbReference>
<evidence type="ECO:0008006" key="12">
    <source>
        <dbReference type="Google" id="ProtNLM"/>
    </source>
</evidence>
<keyword evidence="5 7" id="KW-1133">Transmembrane helix</keyword>
<dbReference type="InterPro" id="IPR025846">
    <property type="entry name" value="TBL_N"/>
</dbReference>
<feature type="transmembrane region" description="Helical" evidence="7">
    <location>
        <begin position="23"/>
        <end position="44"/>
    </location>
</feature>
<evidence type="ECO:0000256" key="7">
    <source>
        <dbReference type="SAM" id="Phobius"/>
    </source>
</evidence>
<dbReference type="Pfam" id="PF13839">
    <property type="entry name" value="PC-Esterase"/>
    <property type="match status" value="1"/>
</dbReference>